<keyword evidence="2" id="KW-0472">Membrane</keyword>
<dbReference type="EMBL" id="LGRX02033573">
    <property type="protein sequence ID" value="KAK3240697.1"/>
    <property type="molecule type" value="Genomic_DNA"/>
</dbReference>
<feature type="transmembrane region" description="Helical" evidence="2">
    <location>
        <begin position="223"/>
        <end position="245"/>
    </location>
</feature>
<dbReference type="Proteomes" id="UP001190700">
    <property type="component" value="Unassembled WGS sequence"/>
</dbReference>
<keyword evidence="2" id="KW-1133">Transmembrane helix</keyword>
<protein>
    <submittedName>
        <fullName evidence="3">Uncharacterized protein</fullName>
    </submittedName>
</protein>
<sequence length="382" mass="42895">MKSFVNSRLDLINDLDIYAENKAEDSSSRELQKLLKGAKFALQPRTLALVAASCLSVYLCESTGFRFKDYSSVVSFGVVFPVSFAISASFRRRDQAAHYIASIKASAASLYFMYRDWDPHSGTGIDGIASQDAKKVLSEFLKNVQRYLEVPLGDKDFVQRQYYLNRVYKCLSTMSVLNENLGKAVGYSKGGEGGMSRPNQYLRYLTQSFEELRVIRDLRSPNGLRYMTAFFVYTLPVLLAPSFSALESDPFLLSVGSYYAATLYTVITTSLYNVQIGLEDPFDNVGADNLELTLEEDLGSFLTSAPFLTDPESKRINVAYDESQQMKKVNPTESSSYSATIESDELNKKQKDKKQKSKKKRSRAKGNKGVGKKKRSTRMDDD</sequence>
<feature type="compositionally biased region" description="Polar residues" evidence="1">
    <location>
        <begin position="322"/>
        <end position="341"/>
    </location>
</feature>
<evidence type="ECO:0000313" key="4">
    <source>
        <dbReference type="Proteomes" id="UP001190700"/>
    </source>
</evidence>
<dbReference type="AlphaFoldDB" id="A0AAE0EUN3"/>
<feature type="transmembrane region" description="Helical" evidence="2">
    <location>
        <begin position="72"/>
        <end position="90"/>
    </location>
</feature>
<comment type="caution">
    <text evidence="3">The sequence shown here is derived from an EMBL/GenBank/DDBJ whole genome shotgun (WGS) entry which is preliminary data.</text>
</comment>
<evidence type="ECO:0000256" key="2">
    <source>
        <dbReference type="SAM" id="Phobius"/>
    </source>
</evidence>
<dbReference type="PANTHER" id="PTHR36970">
    <property type="entry name" value="UNNAMED PRODUCT"/>
    <property type="match status" value="1"/>
</dbReference>
<evidence type="ECO:0000256" key="1">
    <source>
        <dbReference type="SAM" id="MobiDB-lite"/>
    </source>
</evidence>
<feature type="region of interest" description="Disordered" evidence="1">
    <location>
        <begin position="320"/>
        <end position="382"/>
    </location>
</feature>
<keyword evidence="2" id="KW-0812">Transmembrane</keyword>
<feature type="compositionally biased region" description="Basic residues" evidence="1">
    <location>
        <begin position="350"/>
        <end position="376"/>
    </location>
</feature>
<accession>A0AAE0EUN3</accession>
<evidence type="ECO:0000313" key="3">
    <source>
        <dbReference type="EMBL" id="KAK3240697.1"/>
    </source>
</evidence>
<organism evidence="3 4">
    <name type="scientific">Cymbomonas tetramitiformis</name>
    <dbReference type="NCBI Taxonomy" id="36881"/>
    <lineage>
        <taxon>Eukaryota</taxon>
        <taxon>Viridiplantae</taxon>
        <taxon>Chlorophyta</taxon>
        <taxon>Pyramimonadophyceae</taxon>
        <taxon>Pyramimonadales</taxon>
        <taxon>Pyramimonadaceae</taxon>
        <taxon>Cymbomonas</taxon>
    </lineage>
</organism>
<dbReference type="PANTHER" id="PTHR36970:SF1">
    <property type="entry name" value="BESTROPHIN HOMOLOG"/>
    <property type="match status" value="1"/>
</dbReference>
<reference evidence="3 4" key="1">
    <citation type="journal article" date="2015" name="Genome Biol. Evol.">
        <title>Comparative Genomics of a Bacterivorous Green Alga Reveals Evolutionary Causalities and Consequences of Phago-Mixotrophic Mode of Nutrition.</title>
        <authorList>
            <person name="Burns J.A."/>
            <person name="Paasch A."/>
            <person name="Narechania A."/>
            <person name="Kim E."/>
        </authorList>
    </citation>
    <scope>NUCLEOTIDE SEQUENCE [LARGE SCALE GENOMIC DNA]</scope>
    <source>
        <strain evidence="3 4">PLY_AMNH</strain>
    </source>
</reference>
<feature type="transmembrane region" description="Helical" evidence="2">
    <location>
        <begin position="251"/>
        <end position="272"/>
    </location>
</feature>
<proteinExistence type="predicted"/>
<keyword evidence="4" id="KW-1185">Reference proteome</keyword>
<name>A0AAE0EUN3_9CHLO</name>
<gene>
    <name evidence="3" type="ORF">CYMTET_49477</name>
</gene>